<feature type="compositionally biased region" description="Polar residues" evidence="1">
    <location>
        <begin position="71"/>
        <end position="81"/>
    </location>
</feature>
<gene>
    <name evidence="2" type="ORF">PCYB_004280</name>
</gene>
<dbReference type="GeneID" id="14696221"/>
<dbReference type="Proteomes" id="UP000006319">
    <property type="component" value="Unassembled WGS sequence"/>
</dbReference>
<feature type="compositionally biased region" description="Polar residues" evidence="1">
    <location>
        <begin position="1"/>
        <end position="46"/>
    </location>
</feature>
<feature type="non-terminal residue" evidence="2">
    <location>
        <position position="1"/>
    </location>
</feature>
<dbReference type="EMBL" id="DF157581">
    <property type="protein sequence ID" value="GAB69679.1"/>
    <property type="molecule type" value="Genomic_DNA"/>
</dbReference>
<accession>K6V070</accession>
<reference evidence="2 3" key="1">
    <citation type="journal article" date="2012" name="Nat. Genet.">
        <title>Plasmodium cynomolgi genome sequences provide insight into Plasmodium vivax and the monkey malaria clade.</title>
        <authorList>
            <person name="Tachibana S."/>
            <person name="Sullivan S.A."/>
            <person name="Kawai S."/>
            <person name="Nakamura S."/>
            <person name="Kim H.R."/>
            <person name="Goto N."/>
            <person name="Arisue N."/>
            <person name="Palacpac N.M.Q."/>
            <person name="Honma H."/>
            <person name="Yagi M."/>
            <person name="Tougan T."/>
            <person name="Katakai Y."/>
            <person name="Kaneko O."/>
            <person name="Mita T."/>
            <person name="Kita K."/>
            <person name="Yasutomi Y."/>
            <person name="Sutton P.L."/>
            <person name="Shakhbatyan R."/>
            <person name="Horii T."/>
            <person name="Yasunaga T."/>
            <person name="Barnwell J.W."/>
            <person name="Escalante A.A."/>
            <person name="Carlton J.M."/>
            <person name="Tanabe K."/>
        </authorList>
    </citation>
    <scope>NUCLEOTIDE SEQUENCE [LARGE SCALE GENOMIC DNA]</scope>
    <source>
        <strain evidence="2 3">B</strain>
    </source>
</reference>
<feature type="region of interest" description="Disordered" evidence="1">
    <location>
        <begin position="1"/>
        <end position="98"/>
    </location>
</feature>
<feature type="compositionally biased region" description="Basic and acidic residues" evidence="1">
    <location>
        <begin position="84"/>
        <end position="98"/>
    </location>
</feature>
<feature type="compositionally biased region" description="Basic and acidic residues" evidence="1">
    <location>
        <begin position="48"/>
        <end position="70"/>
    </location>
</feature>
<evidence type="ECO:0000313" key="2">
    <source>
        <dbReference type="EMBL" id="GAB69679.1"/>
    </source>
</evidence>
<protein>
    <recommendedName>
        <fullName evidence="4">CYIR protein</fullName>
    </recommendedName>
</protein>
<dbReference type="RefSeq" id="XP_004227897.1">
    <property type="nucleotide sequence ID" value="XM_004227849.1"/>
</dbReference>
<dbReference type="VEuPathDB" id="PlasmoDB:PCYB_004280"/>
<organism evidence="2 3">
    <name type="scientific">Plasmodium cynomolgi (strain B)</name>
    <dbReference type="NCBI Taxonomy" id="1120755"/>
    <lineage>
        <taxon>Eukaryota</taxon>
        <taxon>Sar</taxon>
        <taxon>Alveolata</taxon>
        <taxon>Apicomplexa</taxon>
        <taxon>Aconoidasida</taxon>
        <taxon>Haemosporida</taxon>
        <taxon>Plasmodiidae</taxon>
        <taxon>Plasmodium</taxon>
        <taxon>Plasmodium (Plasmodium)</taxon>
    </lineage>
</organism>
<dbReference type="OrthoDB" id="389115at2759"/>
<name>K6V070_PLACD</name>
<evidence type="ECO:0000256" key="1">
    <source>
        <dbReference type="SAM" id="MobiDB-lite"/>
    </source>
</evidence>
<evidence type="ECO:0000313" key="3">
    <source>
        <dbReference type="Proteomes" id="UP000006319"/>
    </source>
</evidence>
<sequence length="111" mass="12743">EILCNQDSSPSVPNSAELQSGNYTQTESHTRQETTGLENQVKMENTQNDEKSHQEPKSNMEHDAHIEKSQNQRGFQDSTQGLHHGKEESYKGGKHYLKDKYSQLTIYSKLY</sequence>
<proteinExistence type="predicted"/>
<dbReference type="AlphaFoldDB" id="K6V070"/>
<keyword evidence="3" id="KW-1185">Reference proteome</keyword>
<dbReference type="KEGG" id="pcy:PCYB_004280"/>
<evidence type="ECO:0008006" key="4">
    <source>
        <dbReference type="Google" id="ProtNLM"/>
    </source>
</evidence>